<accession>A0A284S2E1</accession>
<reference evidence="2" key="1">
    <citation type="journal article" date="2017" name="Nat. Ecol. Evol.">
        <title>Genome expansion and lineage-specific genetic innovations in the forest pathogenic fungi Armillaria.</title>
        <authorList>
            <person name="Sipos G."/>
            <person name="Prasanna A.N."/>
            <person name="Walter M.C."/>
            <person name="O'Connor E."/>
            <person name="Balint B."/>
            <person name="Krizsan K."/>
            <person name="Kiss B."/>
            <person name="Hess J."/>
            <person name="Varga T."/>
            <person name="Slot J."/>
            <person name="Riley R."/>
            <person name="Boka B."/>
            <person name="Rigling D."/>
            <person name="Barry K."/>
            <person name="Lee J."/>
            <person name="Mihaltcheva S."/>
            <person name="LaButti K."/>
            <person name="Lipzen A."/>
            <person name="Waldron R."/>
            <person name="Moloney N.M."/>
            <person name="Sperisen C."/>
            <person name="Kredics L."/>
            <person name="Vagvoelgyi C."/>
            <person name="Patrignani A."/>
            <person name="Fitzpatrick D."/>
            <person name="Nagy I."/>
            <person name="Doyle S."/>
            <person name="Anderson J.B."/>
            <person name="Grigoriev I.V."/>
            <person name="Gueldener U."/>
            <person name="Muensterkoetter M."/>
            <person name="Nagy L.G."/>
        </authorList>
    </citation>
    <scope>NUCLEOTIDE SEQUENCE [LARGE SCALE GENOMIC DNA]</scope>
    <source>
        <strain evidence="2">C18/9</strain>
    </source>
</reference>
<dbReference type="EMBL" id="FUEG01000027">
    <property type="protein sequence ID" value="SJL15154.1"/>
    <property type="molecule type" value="Genomic_DNA"/>
</dbReference>
<dbReference type="AlphaFoldDB" id="A0A284S2E1"/>
<sequence length="208" mass="23206">MVLTITDLQGEYPAYTSPQLKLKVESSIEAELIRLAGPPPEVQISAHPPHSPSCLIMCTADGPDMGRYFQTCKDPTASPTCSVPIAVTPPLNMQSENLQQLQDIRRQLQVQVPLPTKATILLWDEDFDDPWTFLVTPNPAGRVILRDNVTLLARANLVEGQDYELYQAGAWVEVDWNTPIPALPGNMLLMRIAHVEFLDGFDTHCRFI</sequence>
<name>A0A284S2E1_ARMOS</name>
<dbReference type="Proteomes" id="UP000219338">
    <property type="component" value="Unassembled WGS sequence"/>
</dbReference>
<organism evidence="1 2">
    <name type="scientific">Armillaria ostoyae</name>
    <name type="common">Armillaria root rot fungus</name>
    <dbReference type="NCBI Taxonomy" id="47428"/>
    <lineage>
        <taxon>Eukaryota</taxon>
        <taxon>Fungi</taxon>
        <taxon>Dikarya</taxon>
        <taxon>Basidiomycota</taxon>
        <taxon>Agaricomycotina</taxon>
        <taxon>Agaricomycetes</taxon>
        <taxon>Agaricomycetidae</taxon>
        <taxon>Agaricales</taxon>
        <taxon>Marasmiineae</taxon>
        <taxon>Physalacriaceae</taxon>
        <taxon>Armillaria</taxon>
    </lineage>
</organism>
<keyword evidence="2" id="KW-1185">Reference proteome</keyword>
<evidence type="ECO:0000313" key="2">
    <source>
        <dbReference type="Proteomes" id="UP000219338"/>
    </source>
</evidence>
<evidence type="ECO:0000313" key="1">
    <source>
        <dbReference type="EMBL" id="SJL15154.1"/>
    </source>
</evidence>
<proteinExistence type="predicted"/>
<gene>
    <name evidence="1" type="ORF">ARMOST_18639</name>
</gene>
<dbReference type="OrthoDB" id="3074017at2759"/>
<protein>
    <submittedName>
        <fullName evidence="1">Uncharacterized protein</fullName>
    </submittedName>
</protein>